<sequence length="38" mass="4406">MVRIHVKSYRGMSSPYSVITTKGRWVLVLENDGLWVRA</sequence>
<dbReference type="EMBL" id="AB171435">
    <property type="protein sequence ID" value="BAE88498.1"/>
    <property type="molecule type" value="mRNA"/>
</dbReference>
<accession>I7GLN5</accession>
<organism evidence="1">
    <name type="scientific">Macaca fascicularis</name>
    <name type="common">Crab-eating macaque</name>
    <name type="synonym">Cynomolgus monkey</name>
    <dbReference type="NCBI Taxonomy" id="9541"/>
    <lineage>
        <taxon>Eukaryota</taxon>
        <taxon>Metazoa</taxon>
        <taxon>Chordata</taxon>
        <taxon>Craniata</taxon>
        <taxon>Vertebrata</taxon>
        <taxon>Euteleostomi</taxon>
        <taxon>Mammalia</taxon>
        <taxon>Eutheria</taxon>
        <taxon>Euarchontoglires</taxon>
        <taxon>Primates</taxon>
        <taxon>Haplorrhini</taxon>
        <taxon>Catarrhini</taxon>
        <taxon>Cercopithecidae</taxon>
        <taxon>Cercopithecinae</taxon>
        <taxon>Macaca</taxon>
    </lineage>
</organism>
<name>I7GLN5_MACFA</name>
<protein>
    <submittedName>
        <fullName evidence="1">Macaca fascicularis brain cDNA clone: QccE-16782, similar to human interferon regulatory factor 4 (IRF4), mRNA, RefSeq: NM_002460.1</fullName>
    </submittedName>
</protein>
<proteinExistence type="evidence at transcript level"/>
<evidence type="ECO:0000313" key="1">
    <source>
        <dbReference type="EMBL" id="BAE88498.1"/>
    </source>
</evidence>
<reference evidence="1" key="1">
    <citation type="journal article" date="2007" name="PLoS Biol.">
        <title>Rate of evolution in brain-expressed genes in humans and other primates.</title>
        <authorList>
            <person name="Wang H.-Y."/>
            <person name="Chien H.-C."/>
            <person name="Osada N."/>
            <person name="Hashimoto K."/>
            <person name="Sugano S."/>
            <person name="Gojobori T."/>
            <person name="Chou C.-K."/>
            <person name="Tsai S.-F."/>
            <person name="Wu C.-I."/>
            <person name="Shen C.-K.J."/>
        </authorList>
    </citation>
    <scope>NUCLEOTIDE SEQUENCE</scope>
</reference>
<dbReference type="AlphaFoldDB" id="I7GLN5"/>